<dbReference type="Gene3D" id="3.40.1440.10">
    <property type="entry name" value="GIY-YIG endonuclease"/>
    <property type="match status" value="1"/>
</dbReference>
<evidence type="ECO:0000256" key="6">
    <source>
        <dbReference type="ARBA" id="ARBA00022989"/>
    </source>
</evidence>
<feature type="transmembrane region" description="Helical" evidence="9">
    <location>
        <begin position="128"/>
        <end position="147"/>
    </location>
</feature>
<comment type="similarity">
    <text evidence="2 8">Belongs to the cytochrome c oxidase subunit 3 family.</text>
</comment>
<evidence type="ECO:0000256" key="9">
    <source>
        <dbReference type="SAM" id="Phobius"/>
    </source>
</evidence>
<dbReference type="Gene3D" id="1.20.120.80">
    <property type="entry name" value="Cytochrome c oxidase, subunit III, four-helix bundle"/>
    <property type="match status" value="1"/>
</dbReference>
<dbReference type="InterPro" id="IPR010896">
    <property type="entry name" value="NUMOD1"/>
</dbReference>
<feature type="transmembrane region" description="Helical" evidence="9">
    <location>
        <begin position="159"/>
        <end position="176"/>
    </location>
</feature>
<dbReference type="AlphaFoldDB" id="A0A4P8NWK3"/>
<dbReference type="GO" id="GO:0005739">
    <property type="term" value="C:mitochondrion"/>
    <property type="evidence" value="ECO:0007669"/>
    <property type="project" value="TreeGrafter"/>
</dbReference>
<feature type="transmembrane region" description="Helical" evidence="9">
    <location>
        <begin position="44"/>
        <end position="60"/>
    </location>
</feature>
<keyword evidence="5" id="KW-1278">Translocase</keyword>
<feature type="transmembrane region" description="Helical" evidence="9">
    <location>
        <begin position="207"/>
        <end position="225"/>
    </location>
</feature>
<evidence type="ECO:0000259" key="10">
    <source>
        <dbReference type="PROSITE" id="PS50164"/>
    </source>
</evidence>
<dbReference type="Gene3D" id="1.10.287.70">
    <property type="match status" value="1"/>
</dbReference>
<proteinExistence type="inferred from homology"/>
<dbReference type="GO" id="GO:0004129">
    <property type="term" value="F:cytochrome-c oxidase activity"/>
    <property type="evidence" value="ECO:0007669"/>
    <property type="project" value="InterPro"/>
</dbReference>
<protein>
    <recommendedName>
        <fullName evidence="3 8">Cytochrome c oxidase subunit 3</fullName>
    </recommendedName>
</protein>
<keyword evidence="7 9" id="KW-0472">Membrane</keyword>
<dbReference type="PANTHER" id="PTHR11403">
    <property type="entry name" value="CYTOCHROME C OXIDASE SUBUNIT III"/>
    <property type="match status" value="1"/>
</dbReference>
<dbReference type="Pfam" id="PF01541">
    <property type="entry name" value="GIY-YIG"/>
    <property type="match status" value="1"/>
</dbReference>
<dbReference type="SUPFAM" id="SSF81452">
    <property type="entry name" value="Cytochrome c oxidase subunit III-like"/>
    <property type="match status" value="1"/>
</dbReference>
<dbReference type="GO" id="GO:0006123">
    <property type="term" value="P:mitochondrial electron transport, cytochrome c to oxygen"/>
    <property type="evidence" value="ECO:0007669"/>
    <property type="project" value="TreeGrafter"/>
</dbReference>
<feature type="domain" description="GIY-YIG" evidence="10">
    <location>
        <begin position="306"/>
        <end position="390"/>
    </location>
</feature>
<dbReference type="Pfam" id="PF00510">
    <property type="entry name" value="COX3"/>
    <property type="match status" value="1"/>
</dbReference>
<feature type="transmembrane region" description="Helical" evidence="9">
    <location>
        <begin position="80"/>
        <end position="103"/>
    </location>
</feature>
<feature type="transmembrane region" description="Helical" evidence="9">
    <location>
        <begin position="21"/>
        <end position="38"/>
    </location>
</feature>
<feature type="transmembrane region" description="Helical" evidence="9">
    <location>
        <begin position="240"/>
        <end position="260"/>
    </location>
</feature>
<name>A0A4P8NWK3_9FUNG</name>
<evidence type="ECO:0000256" key="7">
    <source>
        <dbReference type="ARBA" id="ARBA00023136"/>
    </source>
</evidence>
<dbReference type="SUPFAM" id="SSF82771">
    <property type="entry name" value="GIY-YIG endonuclease"/>
    <property type="match status" value="1"/>
</dbReference>
<dbReference type="InterPro" id="IPR024791">
    <property type="entry name" value="Cyt_c/ubiquinol_Oxase_su3"/>
</dbReference>
<dbReference type="GO" id="GO:0016491">
    <property type="term" value="F:oxidoreductase activity"/>
    <property type="evidence" value="ECO:0007669"/>
    <property type="project" value="UniProtKB-KW"/>
</dbReference>
<keyword evidence="12" id="KW-0560">Oxidoreductase</keyword>
<accession>A0A4P8NWK3</accession>
<keyword evidence="4 8" id="KW-0812">Transmembrane</keyword>
<dbReference type="InterPro" id="IPR035973">
    <property type="entry name" value="Cyt_c_oxidase_su3-like_sf"/>
</dbReference>
<organism evidence="12">
    <name type="scientific">Powellomyces hirtus</name>
    <dbReference type="NCBI Taxonomy" id="109895"/>
    <lineage>
        <taxon>Eukaryota</taxon>
        <taxon>Fungi</taxon>
        <taxon>Fungi incertae sedis</taxon>
        <taxon>Chytridiomycota</taxon>
        <taxon>Chytridiomycota incertae sedis</taxon>
        <taxon>Chytridiomycetes</taxon>
        <taxon>Spizellomycetales</taxon>
        <taxon>Powellomycetaceae</taxon>
        <taxon>Powellomyces</taxon>
    </lineage>
</organism>
<dbReference type="SMART" id="SM00497">
    <property type="entry name" value="IENR1"/>
    <property type="match status" value="3"/>
</dbReference>
<dbReference type="PANTHER" id="PTHR11403:SF7">
    <property type="entry name" value="CYTOCHROME C OXIDASE SUBUNIT 3"/>
    <property type="match status" value="1"/>
</dbReference>
<comment type="function">
    <text evidence="8">Component of the cytochrome c oxidase, the last enzyme in the mitochondrial electron transport chain which drives oxidative phosphorylation. The respiratory chain contains 3 multisubunit complexes succinate dehydrogenase (complex II, CII), ubiquinol-cytochrome c oxidoreductase (cytochrome b-c1 complex, complex III, CIII) and cytochrome c oxidase (complex IV, CIV), that cooperate to transfer electrons derived from NADH and succinate to molecular oxygen, creating an electrochemical gradient over the inner membrane that drives transmembrane transport and the ATP synthase. Cytochrome c oxidase is the component of the respiratory chain that catalyzes the reduction of oxygen to water. Electrons originating from reduced cytochrome c in the intermembrane space (IMS) are transferred via the dinuclear copper A center (CU(A)) of subunit 2 and heme A of subunit 1 to the active site in subunit 1, a binuclear center (BNC) formed by heme A3 and copper B (CU(B)). The BNC reduces molecular oxygen to 2 water molecules using 4 electrons from cytochrome c in the IMS and 4 protons from the mitochondrial matrix.</text>
</comment>
<dbReference type="PROSITE" id="PS50164">
    <property type="entry name" value="GIY_YIG"/>
    <property type="match status" value="1"/>
</dbReference>
<gene>
    <name evidence="12" type="primary">cox3</name>
</gene>
<keyword evidence="6 9" id="KW-1133">Transmembrane helix</keyword>
<evidence type="ECO:0000256" key="8">
    <source>
        <dbReference type="RuleBase" id="RU003375"/>
    </source>
</evidence>
<keyword evidence="8 12" id="KW-0496">Mitochondrion</keyword>
<dbReference type="SMART" id="SM00465">
    <property type="entry name" value="GIYc"/>
    <property type="match status" value="1"/>
</dbReference>
<evidence type="ECO:0000256" key="5">
    <source>
        <dbReference type="ARBA" id="ARBA00022967"/>
    </source>
</evidence>
<evidence type="ECO:0000313" key="12">
    <source>
        <dbReference type="EMBL" id="QCQ69096.1"/>
    </source>
</evidence>
<dbReference type="Pfam" id="PF07453">
    <property type="entry name" value="NUMOD1"/>
    <property type="match status" value="3"/>
</dbReference>
<comment type="subcellular location">
    <subcellularLocation>
        <location evidence="1">Membrane</location>
        <topology evidence="1">Multi-pass membrane protein</topology>
    </subcellularLocation>
</comment>
<dbReference type="InterPro" id="IPR035901">
    <property type="entry name" value="GIY-YIG_endonuc_sf"/>
</dbReference>
<evidence type="ECO:0000256" key="2">
    <source>
        <dbReference type="ARBA" id="ARBA00010581"/>
    </source>
</evidence>
<evidence type="ECO:0000256" key="1">
    <source>
        <dbReference type="ARBA" id="ARBA00004141"/>
    </source>
</evidence>
<dbReference type="InterPro" id="IPR000305">
    <property type="entry name" value="GIY-YIG_endonuc"/>
</dbReference>
<dbReference type="EMBL" id="MK292693">
    <property type="protein sequence ID" value="QCQ69096.1"/>
    <property type="molecule type" value="Genomic_DNA"/>
</dbReference>
<evidence type="ECO:0000256" key="4">
    <source>
        <dbReference type="ARBA" id="ARBA00022692"/>
    </source>
</evidence>
<dbReference type="GO" id="GO:0016020">
    <property type="term" value="C:membrane"/>
    <property type="evidence" value="ECO:0007669"/>
    <property type="project" value="UniProtKB-SubCell"/>
</dbReference>
<dbReference type="InterPro" id="IPR003647">
    <property type="entry name" value="Intron_nuc_1_rpt"/>
</dbReference>
<geneLocation type="mitochondrion" evidence="12"/>
<dbReference type="PROSITE" id="PS50253">
    <property type="entry name" value="COX3"/>
    <property type="match status" value="1"/>
</dbReference>
<reference evidence="12" key="1">
    <citation type="journal article" date="2018" name="BMC Evol. Biol.">
        <title>The linear mitochondrial genome of the quarantine chytrid Synchytrium endobioticum; insights into the evolution and recent history of an obligate biotrophic plant pathogen.</title>
        <authorList>
            <person name="van de Vossenberg B.T.L.H."/>
            <person name="Brankovics B."/>
            <person name="Nguyen H.D.T."/>
            <person name="van Gent-Pelzer M.P.E."/>
            <person name="Smith D."/>
            <person name="Dadej K."/>
            <person name="Przetakiewicz J."/>
            <person name="Kreuze J.F."/>
            <person name="Boerma M."/>
            <person name="van Leeuwen G.C.M."/>
            <person name="Andre Levesque C."/>
            <person name="van der Lee T.A.J."/>
        </authorList>
    </citation>
    <scope>NUCLEOTIDE SEQUENCE</scope>
    <source>
        <strain evidence="12">CBS 809.83</strain>
    </source>
</reference>
<dbReference type="CDD" id="cd01665">
    <property type="entry name" value="Cyt_c_Oxidase_III"/>
    <property type="match status" value="1"/>
</dbReference>
<evidence type="ECO:0000256" key="3">
    <source>
        <dbReference type="ARBA" id="ARBA00015944"/>
    </source>
</evidence>
<dbReference type="InterPro" id="IPR013833">
    <property type="entry name" value="Cyt_c_oxidase_su3_a-hlx"/>
</dbReference>
<dbReference type="InterPro" id="IPR000298">
    <property type="entry name" value="Cyt_c_oxidase-like_su3"/>
</dbReference>
<sequence>MNYSMRQAHPYHLVDVSPWPLLMSMALLTAALGLVSWLGHYSTNLGPALFVIILIALQWWRDVIREAKGGYHTTIVQRGLLIGFILFLMSEIMLFMSFFWAFFHSSLAPAVELGSTWPPVGIQAVDPWGIPLLGSCILLASGFVLTLGHHAFFLGNKDLVLVSMFFTVILGGLFLLLQFNEYYYSTFTLSDSVFGSVFYCTTGLHALHVIIGVLFLAVCLVRIYFDSFTTEHALGLDFAIWYWHLVDIIWLIVFLVFYYWGGDISSDNLLALSVYSFYTKNGEHIELTPADVFHSIDSHAINSLKGKEGIYYFVRKDDSTKGYVGSSIDIGKRIGTHANHTRYRFNKALNHHGLSTFKLVVLEYTQGLTKLELEQLEASYYGKLNPYYNVDEPGKYNTAPFGSKPVYVWDRNGNLVQEFISYTSAAEFLGIHTITLREYIYRSEGIKNEFWVTEAPVPPLTLNVKNYPIKLLTVDNKLVAHYTSIPQLANLLGMNRSTLNKHLKSNAPIYNLLKIEYNYDLLSNAAPFNDSDKLDFINLIKTRHSQGKMRSVIAFNTSTNEVIAEYKSVTATANAFKMQKGTISEHIRKGTKTRNKVSFRFKD</sequence>
<dbReference type="InterPro" id="IPR033945">
    <property type="entry name" value="Cyt_c_oxase_su3_dom"/>
</dbReference>
<feature type="domain" description="Heme-copper oxidase subunit III family profile" evidence="11">
    <location>
        <begin position="7"/>
        <end position="262"/>
    </location>
</feature>
<evidence type="ECO:0000259" key="11">
    <source>
        <dbReference type="PROSITE" id="PS50253"/>
    </source>
</evidence>